<dbReference type="PANTHER" id="PTHR43537:SF24">
    <property type="entry name" value="GLUCONATE OPERON TRANSCRIPTIONAL REPRESSOR"/>
    <property type="match status" value="1"/>
</dbReference>
<dbReference type="EMBL" id="CP046056">
    <property type="protein sequence ID" value="QQD24545.1"/>
    <property type="molecule type" value="Genomic_DNA"/>
</dbReference>
<evidence type="ECO:0000256" key="1">
    <source>
        <dbReference type="ARBA" id="ARBA00023015"/>
    </source>
</evidence>
<dbReference type="CDD" id="cd07377">
    <property type="entry name" value="WHTH_GntR"/>
    <property type="match status" value="1"/>
</dbReference>
<keyword evidence="2" id="KW-0238">DNA-binding</keyword>
<dbReference type="PROSITE" id="PS50949">
    <property type="entry name" value="HTH_GNTR"/>
    <property type="match status" value="1"/>
</dbReference>
<dbReference type="InterPro" id="IPR036388">
    <property type="entry name" value="WH-like_DNA-bd_sf"/>
</dbReference>
<name>A0A9E8JPP6_9GAMM</name>
<dbReference type="InterPro" id="IPR011711">
    <property type="entry name" value="GntR_C"/>
</dbReference>
<dbReference type="GO" id="GO:0003700">
    <property type="term" value="F:DNA-binding transcription factor activity"/>
    <property type="evidence" value="ECO:0007669"/>
    <property type="project" value="InterPro"/>
</dbReference>
<dbReference type="Gene3D" id="1.10.10.10">
    <property type="entry name" value="Winged helix-like DNA-binding domain superfamily/Winged helix DNA-binding domain"/>
    <property type="match status" value="1"/>
</dbReference>
<keyword evidence="3" id="KW-0804">Transcription</keyword>
<dbReference type="RefSeq" id="WP_228344604.1">
    <property type="nucleotide sequence ID" value="NZ_CP045550.1"/>
</dbReference>
<dbReference type="Pfam" id="PF00392">
    <property type="entry name" value="GntR"/>
    <property type="match status" value="1"/>
</dbReference>
<dbReference type="Proteomes" id="UP000596074">
    <property type="component" value="Chromosome"/>
</dbReference>
<evidence type="ECO:0000313" key="4">
    <source>
        <dbReference type="EMBL" id="QQD24545.1"/>
    </source>
</evidence>
<evidence type="ECO:0000256" key="2">
    <source>
        <dbReference type="ARBA" id="ARBA00023125"/>
    </source>
</evidence>
<dbReference type="SMART" id="SM00345">
    <property type="entry name" value="HTH_GNTR"/>
    <property type="match status" value="1"/>
</dbReference>
<reference evidence="4 5" key="1">
    <citation type="submission" date="2019-11" db="EMBL/GenBank/DDBJ databases">
        <title>Venatorbacter sp. nov. a predator of Campylobacter and other Gram-negative bacteria.</title>
        <authorList>
            <person name="Saeedi A."/>
            <person name="Cummings N.J."/>
            <person name="Connerton I.F."/>
            <person name="Connerton P.L."/>
        </authorList>
    </citation>
    <scope>NUCLEOTIDE SEQUENCE [LARGE SCALE GENOMIC DNA]</scope>
    <source>
        <strain evidence="4">XL5</strain>
    </source>
</reference>
<evidence type="ECO:0000256" key="3">
    <source>
        <dbReference type="ARBA" id="ARBA00023163"/>
    </source>
</evidence>
<sequence length="223" mass="24801">MSLMATESLSGQIARHLANRIIQGELAPGERIQEGRVVNELNVSRGSVREALLLLEKRHLINILPRRGAVVAQLTGQHIHSLYDLYVTLLIMLAQKVAQHWNEQSIQPLIEQVQRIQSLRTGQDKAGFIEAGFGLMQQALVLADNPYLAQILNDLQPAIHRTYALAVRHSPGETEYASRFFAGLMDAVLKREPQNIPAVVETYGQHQRALVLAALAQEQTHAS</sequence>
<dbReference type="SUPFAM" id="SSF46785">
    <property type="entry name" value="Winged helix' DNA-binding domain"/>
    <property type="match status" value="1"/>
</dbReference>
<keyword evidence="5" id="KW-1185">Reference proteome</keyword>
<dbReference type="SUPFAM" id="SSF48008">
    <property type="entry name" value="GntR ligand-binding domain-like"/>
    <property type="match status" value="1"/>
</dbReference>
<organism evidence="4 5">
    <name type="scientific">Venatoribacter cucullus</name>
    <dbReference type="NCBI Taxonomy" id="2661630"/>
    <lineage>
        <taxon>Bacteria</taxon>
        <taxon>Pseudomonadati</taxon>
        <taxon>Pseudomonadota</taxon>
        <taxon>Gammaproteobacteria</taxon>
        <taxon>Oceanospirillales</taxon>
        <taxon>Oceanospirillaceae</taxon>
        <taxon>Venatoribacter</taxon>
    </lineage>
</organism>
<protein>
    <submittedName>
        <fullName evidence="4">GntR family transcriptional regulator</fullName>
    </submittedName>
</protein>
<dbReference type="AlphaFoldDB" id="A0A9E8JPP6"/>
<dbReference type="InterPro" id="IPR000524">
    <property type="entry name" value="Tscrpt_reg_HTH_GntR"/>
</dbReference>
<dbReference type="GO" id="GO:0003677">
    <property type="term" value="F:DNA binding"/>
    <property type="evidence" value="ECO:0007669"/>
    <property type="project" value="UniProtKB-KW"/>
</dbReference>
<gene>
    <name evidence="4" type="ORF">GJQ55_08740</name>
</gene>
<keyword evidence="1" id="KW-0805">Transcription regulation</keyword>
<dbReference type="KEGG" id="vcw:GJQ55_08740"/>
<evidence type="ECO:0000313" key="5">
    <source>
        <dbReference type="Proteomes" id="UP000596074"/>
    </source>
</evidence>
<proteinExistence type="predicted"/>
<dbReference type="InterPro" id="IPR008920">
    <property type="entry name" value="TF_FadR/GntR_C"/>
</dbReference>
<dbReference type="InterPro" id="IPR036390">
    <property type="entry name" value="WH_DNA-bd_sf"/>
</dbReference>
<dbReference type="Pfam" id="PF07729">
    <property type="entry name" value="FCD"/>
    <property type="match status" value="1"/>
</dbReference>
<dbReference type="PANTHER" id="PTHR43537">
    <property type="entry name" value="TRANSCRIPTIONAL REGULATOR, GNTR FAMILY"/>
    <property type="match status" value="1"/>
</dbReference>
<accession>A0A9E8JPP6</accession>
<dbReference type="Gene3D" id="1.20.120.530">
    <property type="entry name" value="GntR ligand-binding domain-like"/>
    <property type="match status" value="1"/>
</dbReference>